<name>A0A4Q4T461_9PEZI</name>
<dbReference type="GO" id="GO:0015677">
    <property type="term" value="P:copper ion import"/>
    <property type="evidence" value="ECO:0007669"/>
    <property type="project" value="TreeGrafter"/>
</dbReference>
<evidence type="ECO:0000313" key="4">
    <source>
        <dbReference type="EMBL" id="RYO96648.1"/>
    </source>
</evidence>
<dbReference type="GO" id="GO:0006879">
    <property type="term" value="P:intracellular iron ion homeostasis"/>
    <property type="evidence" value="ECO:0007669"/>
    <property type="project" value="TreeGrafter"/>
</dbReference>
<keyword evidence="3" id="KW-1133">Transmembrane helix</keyword>
<dbReference type="GO" id="GO:0000293">
    <property type="term" value="F:ferric-chelate reductase activity"/>
    <property type="evidence" value="ECO:0007669"/>
    <property type="project" value="TreeGrafter"/>
</dbReference>
<sequence>MAYQDLLQKAPAFVAAGVWVVSTLFRLVLYHLRWRQSATAGQSFTVQGATHLEVDLKKAIRPYPGMYFYIYFSGLPIRYKHQGFPMVSFFWDASKDVTVTKKLYFLMRDQHPIPVSNPDRRIARISLEGPYGTNLYLESYETVILLAESIGLAGVLPYALDLVQRRRHDKWLRERNIPAYYRDVTRKVDLLWKLDEPEPKVGHKVVLKILLWEEHRRRHSVTGSVESSSHRPTYKWTSRKPSSNLDTSQPRQLRR</sequence>
<evidence type="ECO:0000256" key="3">
    <source>
        <dbReference type="SAM" id="Phobius"/>
    </source>
</evidence>
<evidence type="ECO:0000256" key="2">
    <source>
        <dbReference type="SAM" id="MobiDB-lite"/>
    </source>
</evidence>
<dbReference type="GO" id="GO:0005886">
    <property type="term" value="C:plasma membrane"/>
    <property type="evidence" value="ECO:0007669"/>
    <property type="project" value="TreeGrafter"/>
</dbReference>
<reference evidence="4 5" key="1">
    <citation type="submission" date="2018-06" db="EMBL/GenBank/DDBJ databases">
        <title>Complete Genomes of Monosporascus.</title>
        <authorList>
            <person name="Robinson A.J."/>
            <person name="Natvig D.O."/>
        </authorList>
    </citation>
    <scope>NUCLEOTIDE SEQUENCE [LARGE SCALE GENOMIC DNA]</scope>
    <source>
        <strain evidence="4 5">CBS 110550</strain>
    </source>
</reference>
<accession>A0A4Q4T461</accession>
<protein>
    <recommendedName>
        <fullName evidence="6">FAD-binding FR-type domain-containing protein</fullName>
    </recommendedName>
</protein>
<comment type="caution">
    <text evidence="4">The sequence shown here is derived from an EMBL/GenBank/DDBJ whole genome shotgun (WGS) entry which is preliminary data.</text>
</comment>
<dbReference type="STRING" id="155417.A0A4Q4T461"/>
<dbReference type="OrthoDB" id="5244652at2759"/>
<gene>
    <name evidence="4" type="ORF">DL764_007429</name>
</gene>
<dbReference type="Gene3D" id="3.40.50.80">
    <property type="entry name" value="Nucleotide-binding domain of ferredoxin-NADP reductase (FNR) module"/>
    <property type="match status" value="1"/>
</dbReference>
<dbReference type="Proteomes" id="UP000293360">
    <property type="component" value="Unassembled WGS sequence"/>
</dbReference>
<organism evidence="4 5">
    <name type="scientific">Monosporascus ibericus</name>
    <dbReference type="NCBI Taxonomy" id="155417"/>
    <lineage>
        <taxon>Eukaryota</taxon>
        <taxon>Fungi</taxon>
        <taxon>Dikarya</taxon>
        <taxon>Ascomycota</taxon>
        <taxon>Pezizomycotina</taxon>
        <taxon>Sordariomycetes</taxon>
        <taxon>Xylariomycetidae</taxon>
        <taxon>Xylariales</taxon>
        <taxon>Xylariales incertae sedis</taxon>
        <taxon>Monosporascus</taxon>
    </lineage>
</organism>
<keyword evidence="5" id="KW-1185">Reference proteome</keyword>
<keyword evidence="3" id="KW-0472">Membrane</keyword>
<dbReference type="InterPro" id="IPR051410">
    <property type="entry name" value="Ferric/Cupric_Reductase"/>
</dbReference>
<feature type="transmembrane region" description="Helical" evidence="3">
    <location>
        <begin position="12"/>
        <end position="32"/>
    </location>
</feature>
<feature type="region of interest" description="Disordered" evidence="2">
    <location>
        <begin position="222"/>
        <end position="255"/>
    </location>
</feature>
<dbReference type="GO" id="GO:0006826">
    <property type="term" value="P:iron ion transport"/>
    <property type="evidence" value="ECO:0007669"/>
    <property type="project" value="TreeGrafter"/>
</dbReference>
<evidence type="ECO:0000313" key="5">
    <source>
        <dbReference type="Proteomes" id="UP000293360"/>
    </source>
</evidence>
<evidence type="ECO:0008006" key="6">
    <source>
        <dbReference type="Google" id="ProtNLM"/>
    </source>
</evidence>
<dbReference type="PANTHER" id="PTHR32361">
    <property type="entry name" value="FERRIC/CUPRIC REDUCTASE TRANSMEMBRANE COMPONENT"/>
    <property type="match status" value="1"/>
</dbReference>
<proteinExistence type="predicted"/>
<keyword evidence="3" id="KW-0812">Transmembrane</keyword>
<dbReference type="AlphaFoldDB" id="A0A4Q4T461"/>
<dbReference type="EMBL" id="QJNU01000508">
    <property type="protein sequence ID" value="RYO96648.1"/>
    <property type="molecule type" value="Genomic_DNA"/>
</dbReference>
<keyword evidence="1" id="KW-0813">Transport</keyword>
<evidence type="ECO:0000256" key="1">
    <source>
        <dbReference type="ARBA" id="ARBA00022448"/>
    </source>
</evidence>
<dbReference type="InterPro" id="IPR039261">
    <property type="entry name" value="FNR_nucleotide-bd"/>
</dbReference>